<keyword evidence="4" id="KW-1185">Reference proteome</keyword>
<feature type="chain" id="PRO_5004084871" evidence="1">
    <location>
        <begin position="22"/>
        <end position="293"/>
    </location>
</feature>
<evidence type="ECO:0000256" key="1">
    <source>
        <dbReference type="SAM" id="SignalP"/>
    </source>
</evidence>
<evidence type="ECO:0000313" key="4">
    <source>
        <dbReference type="Proteomes" id="UP000012174"/>
    </source>
</evidence>
<sequence>MKFFQSVCLATSLLLASPTNAAPIAHKRQNTGAKKRIALWEWTLTRDVPSYPAIQSTATSLGTSTEIAAVMNWEGWQPTEVPVAFEPMARVLDSFGGDAWTQLTGSLATQQQAGVASPPVHFLNEPERQGVSAADAANTWRGSFAPLRAQYGAKLVGPAPASDPAGSAWLQEFMSYLGADEKPDYLGVHFYTAQSTASSDEVAAAQAYIRGQYDAYGIPVVVSEIASTNRDAGEVDSFTRQMAQWLDAQDWVFQYGFFGMSREVTNDFVSPAAQLLDFNGNLTPLGLFYAGFE</sequence>
<dbReference type="GO" id="GO:0016787">
    <property type="term" value="F:hydrolase activity"/>
    <property type="evidence" value="ECO:0007669"/>
    <property type="project" value="UniProtKB-KW"/>
</dbReference>
<dbReference type="Gene3D" id="3.20.20.80">
    <property type="entry name" value="Glycosidases"/>
    <property type="match status" value="1"/>
</dbReference>
<keyword evidence="1" id="KW-0732">Signal</keyword>
<dbReference type="AlphaFoldDB" id="M7SH53"/>
<feature type="domain" description="Asl1-like glycosyl hydrolase catalytic" evidence="2">
    <location>
        <begin position="105"/>
        <end position="289"/>
    </location>
</feature>
<organism evidence="3 4">
    <name type="scientific">Eutypa lata (strain UCR-EL1)</name>
    <name type="common">Grapevine dieback disease fungus</name>
    <name type="synonym">Eutypa armeniacae</name>
    <dbReference type="NCBI Taxonomy" id="1287681"/>
    <lineage>
        <taxon>Eukaryota</taxon>
        <taxon>Fungi</taxon>
        <taxon>Dikarya</taxon>
        <taxon>Ascomycota</taxon>
        <taxon>Pezizomycotina</taxon>
        <taxon>Sordariomycetes</taxon>
        <taxon>Xylariomycetidae</taxon>
        <taxon>Xylariales</taxon>
        <taxon>Diatrypaceae</taxon>
        <taxon>Eutypa</taxon>
    </lineage>
</organism>
<protein>
    <submittedName>
        <fullName evidence="3">Putative glycosyl hydrolase 53 domain-containing protein</fullName>
    </submittedName>
</protein>
<dbReference type="Proteomes" id="UP000012174">
    <property type="component" value="Unassembled WGS sequence"/>
</dbReference>
<dbReference type="KEGG" id="ela:UCREL1_9553"/>
<dbReference type="EMBL" id="KB707213">
    <property type="protein sequence ID" value="EMR63492.1"/>
    <property type="molecule type" value="Genomic_DNA"/>
</dbReference>
<keyword evidence="3" id="KW-0378">Hydrolase</keyword>
<gene>
    <name evidence="3" type="ORF">UCREL1_9553</name>
</gene>
<dbReference type="OrthoDB" id="43654at2759"/>
<dbReference type="InterPro" id="IPR024655">
    <property type="entry name" value="Asl1_glyco_hydro_catalytic"/>
</dbReference>
<dbReference type="SUPFAM" id="SSF51445">
    <property type="entry name" value="(Trans)glycosidases"/>
    <property type="match status" value="1"/>
</dbReference>
<dbReference type="PANTHER" id="PTHR34154:SF14">
    <property type="entry name" value="ASL1-LIKE GLYCOSYL HYDROLASE CATALYTIC DOMAIN-CONTAINING PROTEIN"/>
    <property type="match status" value="1"/>
</dbReference>
<dbReference type="GO" id="GO:0009277">
    <property type="term" value="C:fungal-type cell wall"/>
    <property type="evidence" value="ECO:0007669"/>
    <property type="project" value="TreeGrafter"/>
</dbReference>
<dbReference type="Pfam" id="PF11790">
    <property type="entry name" value="Glyco_hydro_cc"/>
    <property type="match status" value="1"/>
</dbReference>
<accession>M7SH53</accession>
<dbReference type="HOGENOM" id="CLU_040908_2_0_1"/>
<evidence type="ECO:0000313" key="3">
    <source>
        <dbReference type="EMBL" id="EMR63492.1"/>
    </source>
</evidence>
<dbReference type="InterPro" id="IPR053183">
    <property type="entry name" value="ASL1"/>
</dbReference>
<name>M7SH53_EUTLA</name>
<dbReference type="PANTHER" id="PTHR34154">
    <property type="entry name" value="ALKALI-SENSITIVE LINKAGE PROTEIN 1"/>
    <property type="match status" value="1"/>
</dbReference>
<proteinExistence type="predicted"/>
<dbReference type="InterPro" id="IPR017853">
    <property type="entry name" value="GH"/>
</dbReference>
<evidence type="ECO:0000259" key="2">
    <source>
        <dbReference type="Pfam" id="PF11790"/>
    </source>
</evidence>
<dbReference type="eggNOG" id="ENOG502S8FM">
    <property type="taxonomic scope" value="Eukaryota"/>
</dbReference>
<feature type="signal peptide" evidence="1">
    <location>
        <begin position="1"/>
        <end position="21"/>
    </location>
</feature>
<dbReference type="GO" id="GO:0071966">
    <property type="term" value="P:fungal-type cell wall polysaccharide metabolic process"/>
    <property type="evidence" value="ECO:0007669"/>
    <property type="project" value="TreeGrafter"/>
</dbReference>
<reference evidence="4" key="1">
    <citation type="journal article" date="2013" name="Genome Announc.">
        <title>Draft genome sequence of the grapevine dieback fungus Eutypa lata UCR-EL1.</title>
        <authorList>
            <person name="Blanco-Ulate B."/>
            <person name="Rolshausen P.E."/>
            <person name="Cantu D."/>
        </authorList>
    </citation>
    <scope>NUCLEOTIDE SEQUENCE [LARGE SCALE GENOMIC DNA]</scope>
    <source>
        <strain evidence="4">UCR-EL1</strain>
    </source>
</reference>